<keyword evidence="1" id="KW-0805">Transcription regulation</keyword>
<dbReference type="PROSITE" id="PS51077">
    <property type="entry name" value="HTH_ICLR"/>
    <property type="match status" value="1"/>
</dbReference>
<dbReference type="SMART" id="SM00346">
    <property type="entry name" value="HTH_ICLR"/>
    <property type="match status" value="1"/>
</dbReference>
<dbReference type="PANTHER" id="PTHR30136:SF24">
    <property type="entry name" value="HTH-TYPE TRANSCRIPTIONAL REPRESSOR ALLR"/>
    <property type="match status" value="1"/>
</dbReference>
<keyword evidence="2" id="KW-0238">DNA-binding</keyword>
<evidence type="ECO:0000313" key="9">
    <source>
        <dbReference type="Proteomes" id="UP000192478"/>
    </source>
</evidence>
<keyword evidence="8" id="KW-1185">Reference proteome</keyword>
<reference evidence="7 9" key="2">
    <citation type="submission" date="2017-03" db="EMBL/GenBank/DDBJ databases">
        <title>Complete sequence of Clostridium formicaceticum DSM 92.</title>
        <authorList>
            <person name="Poehlein A."/>
            <person name="Karl M."/>
            <person name="Bengelsdorf F.R."/>
            <person name="Duerre P."/>
            <person name="Daniel R."/>
        </authorList>
    </citation>
    <scope>NUCLEOTIDE SEQUENCE [LARGE SCALE GENOMIC DNA]</scope>
    <source>
        <strain evidence="7 9">DSM 92</strain>
    </source>
</reference>
<dbReference type="SUPFAM" id="SSF55781">
    <property type="entry name" value="GAF domain-like"/>
    <property type="match status" value="1"/>
</dbReference>
<evidence type="ECO:0000259" key="4">
    <source>
        <dbReference type="PROSITE" id="PS51077"/>
    </source>
</evidence>
<dbReference type="AlphaFoldDB" id="A0AAC9RQR7"/>
<dbReference type="RefSeq" id="WP_070972403.1">
    <property type="nucleotide sequence ID" value="NZ_CP017603.1"/>
</dbReference>
<proteinExistence type="predicted"/>
<name>A0AAC9RQR7_9CLOT</name>
<evidence type="ECO:0000259" key="5">
    <source>
        <dbReference type="PROSITE" id="PS51078"/>
    </source>
</evidence>
<dbReference type="GO" id="GO:0003677">
    <property type="term" value="F:DNA binding"/>
    <property type="evidence" value="ECO:0007669"/>
    <property type="project" value="UniProtKB-KW"/>
</dbReference>
<organism evidence="7 9">
    <name type="scientific">Clostridium formicaceticum</name>
    <dbReference type="NCBI Taxonomy" id="1497"/>
    <lineage>
        <taxon>Bacteria</taxon>
        <taxon>Bacillati</taxon>
        <taxon>Bacillota</taxon>
        <taxon>Clostridia</taxon>
        <taxon>Eubacteriales</taxon>
        <taxon>Clostridiaceae</taxon>
        <taxon>Clostridium</taxon>
    </lineage>
</organism>
<dbReference type="EMBL" id="CP020559">
    <property type="protein sequence ID" value="ARE88565.1"/>
    <property type="molecule type" value="Genomic_DNA"/>
</dbReference>
<dbReference type="KEGG" id="cfm:BJL90_20000"/>
<dbReference type="Proteomes" id="UP000177894">
    <property type="component" value="Chromosome"/>
</dbReference>
<evidence type="ECO:0000256" key="1">
    <source>
        <dbReference type="ARBA" id="ARBA00023015"/>
    </source>
</evidence>
<dbReference type="InterPro" id="IPR005471">
    <property type="entry name" value="Tscrpt_reg_IclR_N"/>
</dbReference>
<feature type="domain" description="HTH iclR-type" evidence="4">
    <location>
        <begin position="6"/>
        <end position="67"/>
    </location>
</feature>
<dbReference type="SUPFAM" id="SSF46785">
    <property type="entry name" value="Winged helix' DNA-binding domain"/>
    <property type="match status" value="1"/>
</dbReference>
<dbReference type="InterPro" id="IPR050707">
    <property type="entry name" value="HTH_MetabolicPath_Reg"/>
</dbReference>
<dbReference type="GO" id="GO:0003700">
    <property type="term" value="F:DNA-binding transcription factor activity"/>
    <property type="evidence" value="ECO:0007669"/>
    <property type="project" value="TreeGrafter"/>
</dbReference>
<dbReference type="InterPro" id="IPR029016">
    <property type="entry name" value="GAF-like_dom_sf"/>
</dbReference>
<gene>
    <name evidence="7" type="primary">kdgR_3</name>
    <name evidence="6" type="ORF">BJL90_20000</name>
    <name evidence="7" type="ORF">CLFO_29710</name>
</gene>
<dbReference type="PROSITE" id="PS51078">
    <property type="entry name" value="ICLR_ED"/>
    <property type="match status" value="1"/>
</dbReference>
<dbReference type="Gene3D" id="1.10.10.10">
    <property type="entry name" value="Winged helix-like DNA-binding domain superfamily/Winged helix DNA-binding domain"/>
    <property type="match status" value="1"/>
</dbReference>
<evidence type="ECO:0000313" key="7">
    <source>
        <dbReference type="EMBL" id="ARE88565.1"/>
    </source>
</evidence>
<protein>
    <submittedName>
        <fullName evidence="7">Pectin degradation repressor protein KdgR</fullName>
    </submittedName>
</protein>
<evidence type="ECO:0000313" key="8">
    <source>
        <dbReference type="Proteomes" id="UP000177894"/>
    </source>
</evidence>
<dbReference type="Proteomes" id="UP000192478">
    <property type="component" value="Chromosome"/>
</dbReference>
<accession>A0AAC9RQR7</accession>
<dbReference type="InterPro" id="IPR036390">
    <property type="entry name" value="WH_DNA-bd_sf"/>
</dbReference>
<evidence type="ECO:0000313" key="6">
    <source>
        <dbReference type="EMBL" id="AOY77943.1"/>
    </source>
</evidence>
<keyword evidence="3" id="KW-0804">Transcription</keyword>
<dbReference type="PANTHER" id="PTHR30136">
    <property type="entry name" value="HELIX-TURN-HELIX TRANSCRIPTIONAL REGULATOR, ICLR FAMILY"/>
    <property type="match status" value="1"/>
</dbReference>
<dbReference type="Gene3D" id="3.30.450.40">
    <property type="match status" value="1"/>
</dbReference>
<feature type="domain" description="IclR-ED" evidence="5">
    <location>
        <begin position="68"/>
        <end position="251"/>
    </location>
</feature>
<evidence type="ECO:0000256" key="3">
    <source>
        <dbReference type="ARBA" id="ARBA00023163"/>
    </source>
</evidence>
<dbReference type="Pfam" id="PF09339">
    <property type="entry name" value="HTH_IclR"/>
    <property type="match status" value="1"/>
</dbReference>
<reference evidence="6 8" key="1">
    <citation type="submission" date="2016-10" db="EMBL/GenBank/DDBJ databases">
        <title>Complete Genome Sequence of Acetogen Clostridium formicoaceticum ATCC 27076.</title>
        <authorList>
            <person name="Bao T."/>
            <person name="Cheng C."/>
            <person name="Zhao J."/>
            <person name="Yang S.-T."/>
            <person name="Wang J."/>
            <person name="Wang M."/>
        </authorList>
    </citation>
    <scope>NUCLEOTIDE SEQUENCE [LARGE SCALE GENOMIC DNA]</scope>
    <source>
        <strain evidence="6 8">ATCC 27076</strain>
    </source>
</reference>
<dbReference type="EMBL" id="CP017603">
    <property type="protein sequence ID" value="AOY77943.1"/>
    <property type="molecule type" value="Genomic_DNA"/>
</dbReference>
<sequence length="252" mass="28686">MEEGYIKSILRGLSVIEVLGKEKELGVTELGDALGLNKSTVFSIIKTLEFAGYLYKNPKTGKYKLSLKLYSIGREAFNHLDIIEVIKPYLEKLSNKYQETIHLVAADRREVVYIDKIESNQSVRICSKVGERLPMHCTGVGKAILAYQSDKEIEEYIREKGLTAYTKNTITEPESFRQELKNVVKNGYSLDNEEVEEGLFCIAAPIYNFDKEIVYAISVSGPKFRMTEDKVKNIVKDVKNTCREISQKLGYM</sequence>
<dbReference type="GO" id="GO:0045892">
    <property type="term" value="P:negative regulation of DNA-templated transcription"/>
    <property type="evidence" value="ECO:0007669"/>
    <property type="project" value="TreeGrafter"/>
</dbReference>
<dbReference type="InterPro" id="IPR014757">
    <property type="entry name" value="Tscrpt_reg_IclR_C"/>
</dbReference>
<evidence type="ECO:0000256" key="2">
    <source>
        <dbReference type="ARBA" id="ARBA00023125"/>
    </source>
</evidence>
<dbReference type="Pfam" id="PF01614">
    <property type="entry name" value="IclR_C"/>
    <property type="match status" value="1"/>
</dbReference>
<dbReference type="InterPro" id="IPR036388">
    <property type="entry name" value="WH-like_DNA-bd_sf"/>
</dbReference>